<evidence type="ECO:0000256" key="4">
    <source>
        <dbReference type="ARBA" id="ARBA00023069"/>
    </source>
</evidence>
<keyword evidence="2" id="KW-0970">Cilium biogenesis/degradation</keyword>
<protein>
    <recommendedName>
        <fullName evidence="8">IFT81 calponin homology domain-containing protein</fullName>
    </recommendedName>
</protein>
<keyword evidence="3 7" id="KW-0175">Coiled coil</keyword>
<evidence type="ECO:0000259" key="8">
    <source>
        <dbReference type="Pfam" id="PF18383"/>
    </source>
</evidence>
<evidence type="ECO:0000256" key="2">
    <source>
        <dbReference type="ARBA" id="ARBA00022794"/>
    </source>
</evidence>
<evidence type="ECO:0000256" key="7">
    <source>
        <dbReference type="SAM" id="Coils"/>
    </source>
</evidence>
<keyword evidence="5" id="KW-0966">Cell projection</keyword>
<dbReference type="InterPro" id="IPR041146">
    <property type="entry name" value="IFT81_CH"/>
</dbReference>
<keyword evidence="4" id="KW-0969">Cilium</keyword>
<feature type="coiled-coil region" evidence="7">
    <location>
        <begin position="292"/>
        <end position="467"/>
    </location>
</feature>
<dbReference type="EMBL" id="CAJZBQ010000056">
    <property type="protein sequence ID" value="CAG9333308.1"/>
    <property type="molecule type" value="Genomic_DNA"/>
</dbReference>
<name>A0AAU9K5W0_9CILI</name>
<dbReference type="GO" id="GO:0036064">
    <property type="term" value="C:ciliary basal body"/>
    <property type="evidence" value="ECO:0007669"/>
    <property type="project" value="TreeGrafter"/>
</dbReference>
<dbReference type="PANTHER" id="PTHR15614:SF2">
    <property type="entry name" value="INTRAFLAGELLAR TRANSPORT PROTEIN 81 HOMOLOG"/>
    <property type="match status" value="1"/>
</dbReference>
<feature type="coiled-coil region" evidence="7">
    <location>
        <begin position="157"/>
        <end position="245"/>
    </location>
</feature>
<accession>A0AAU9K5W0</accession>
<organism evidence="9 10">
    <name type="scientific">Blepharisma stoltei</name>
    <dbReference type="NCBI Taxonomy" id="1481888"/>
    <lineage>
        <taxon>Eukaryota</taxon>
        <taxon>Sar</taxon>
        <taxon>Alveolata</taxon>
        <taxon>Ciliophora</taxon>
        <taxon>Postciliodesmatophora</taxon>
        <taxon>Heterotrichea</taxon>
        <taxon>Heterotrichida</taxon>
        <taxon>Blepharismidae</taxon>
        <taxon>Blepharisma</taxon>
    </lineage>
</organism>
<feature type="domain" description="IFT81 calponin homology" evidence="8">
    <location>
        <begin position="22"/>
        <end position="138"/>
    </location>
</feature>
<dbReference type="Gene3D" id="1.10.418.70">
    <property type="entry name" value="Intraflagellar transport protein 81, N-terminal domain"/>
    <property type="match status" value="1"/>
</dbReference>
<evidence type="ECO:0000256" key="3">
    <source>
        <dbReference type="ARBA" id="ARBA00023054"/>
    </source>
</evidence>
<dbReference type="InterPro" id="IPR029600">
    <property type="entry name" value="IFT81"/>
</dbReference>
<dbReference type="Pfam" id="PF18383">
    <property type="entry name" value="IFT81_CH"/>
    <property type="match status" value="1"/>
</dbReference>
<proteinExistence type="inferred from homology"/>
<dbReference type="InterPro" id="IPR043016">
    <property type="entry name" value="IFT81_N_sf"/>
</dbReference>
<evidence type="ECO:0000313" key="9">
    <source>
        <dbReference type="EMBL" id="CAG9333308.1"/>
    </source>
</evidence>
<evidence type="ECO:0000256" key="6">
    <source>
        <dbReference type="ARBA" id="ARBA00043983"/>
    </source>
</evidence>
<dbReference type="AlphaFoldDB" id="A0AAU9K5W0"/>
<evidence type="ECO:0000256" key="1">
    <source>
        <dbReference type="ARBA" id="ARBA00004138"/>
    </source>
</evidence>
<comment type="caution">
    <text evidence="9">The sequence shown here is derived from an EMBL/GenBank/DDBJ whole genome shotgun (WGS) entry which is preliminary data.</text>
</comment>
<reference evidence="9" key="1">
    <citation type="submission" date="2021-09" db="EMBL/GenBank/DDBJ databases">
        <authorList>
            <consortium name="AG Swart"/>
            <person name="Singh M."/>
            <person name="Singh A."/>
            <person name="Seah K."/>
            <person name="Emmerich C."/>
        </authorList>
    </citation>
    <scope>NUCLEOTIDE SEQUENCE</scope>
    <source>
        <strain evidence="9">ATCC30299</strain>
    </source>
</reference>
<comment type="similarity">
    <text evidence="6">Belongs to the IFT81 family.</text>
</comment>
<keyword evidence="10" id="KW-1185">Reference proteome</keyword>
<sequence length="701" mass="81609">MDPRDFEKGSRLLPNLGTSTNEIKEIVQGLNGPPFSYNLTLVSFDEKSPQELQELLIDIITKLNPKQKIDLSTDQSEIAQTVVEFLKVLGYTSNFDMEFQRGLLYGDKRILYPIFHYIISNLPLMQARAYLGKFLVTIHVPDEFLVEEDMKELYQTYKELMAQFQVTHQELEQVRQQALPPQELKRDIDQLELEKEQLVTKISKLKARYQGNEEFQQLLEATSKLRKEQEEEAMLVEKLQEQQQHLEWCEGNLMSAQQRLIDIKKVTASDTSAADMLNLLRVDVKRNREFCNERIGRELTEKIKRLEQVEQLLNEPIVSQKDLDGLQNDVRNLQREVQLLEEKANNAQNPAEDKLGVYKQQASLVSKKKEKAIEKLKSLEQEESKLEKKMMQKEKEYENVKGGNKFMSRDEFTKYSQSLRAKKTQYQQMKAQLRDIRADLAVLGRTEKILKGEAEEQIREMRNLEREHGIEGGFQYQEELEKISAAKQEIDIQKGATLDEIAKIVEELDYKIKENRARLSPLVTELRTARARFQELNAEYESKKAQYDTVNASVESDRAKIDEEVKQLLEETNAMESKYHLINGRIQLADAQLKRLLNEQACRNGERKLSSEYNSLQECYNIKQEQQTKLISDLRNKQKMIKETHDTNSRQVKLFSDLRRFLDLKIRVTEEENRGQGRALRGRDLGGEIGVGGVNRLVLND</sequence>
<dbReference type="PANTHER" id="PTHR15614">
    <property type="entry name" value="INTRAFLAGELLAR TRANSPORT PROTEIN 81 HOMOLOG"/>
    <property type="match status" value="1"/>
</dbReference>
<dbReference type="GO" id="GO:0060271">
    <property type="term" value="P:cilium assembly"/>
    <property type="evidence" value="ECO:0007669"/>
    <property type="project" value="InterPro"/>
</dbReference>
<dbReference type="Proteomes" id="UP001162131">
    <property type="component" value="Unassembled WGS sequence"/>
</dbReference>
<dbReference type="GO" id="GO:0015631">
    <property type="term" value="F:tubulin binding"/>
    <property type="evidence" value="ECO:0007669"/>
    <property type="project" value="InterPro"/>
</dbReference>
<dbReference type="GO" id="GO:0030992">
    <property type="term" value="C:intraciliary transport particle B"/>
    <property type="evidence" value="ECO:0007669"/>
    <property type="project" value="InterPro"/>
</dbReference>
<dbReference type="GO" id="GO:0042073">
    <property type="term" value="P:intraciliary transport"/>
    <property type="evidence" value="ECO:0007669"/>
    <property type="project" value="InterPro"/>
</dbReference>
<evidence type="ECO:0000256" key="5">
    <source>
        <dbReference type="ARBA" id="ARBA00023273"/>
    </source>
</evidence>
<feature type="coiled-coil region" evidence="7">
    <location>
        <begin position="523"/>
        <end position="578"/>
    </location>
</feature>
<gene>
    <name evidence="9" type="ORF">BSTOLATCC_MIC58122</name>
</gene>
<evidence type="ECO:0000313" key="10">
    <source>
        <dbReference type="Proteomes" id="UP001162131"/>
    </source>
</evidence>
<comment type="subcellular location">
    <subcellularLocation>
        <location evidence="1">Cell projection</location>
        <location evidence="1">Cilium</location>
    </subcellularLocation>
</comment>